<feature type="compositionally biased region" description="Basic residues" evidence="1">
    <location>
        <begin position="450"/>
        <end position="463"/>
    </location>
</feature>
<dbReference type="Proteomes" id="UP000007799">
    <property type="component" value="Unassembled WGS sequence"/>
</dbReference>
<evidence type="ECO:0000313" key="3">
    <source>
        <dbReference type="Proteomes" id="UP000007799"/>
    </source>
</evidence>
<feature type="compositionally biased region" description="Basic and acidic residues" evidence="1">
    <location>
        <begin position="545"/>
        <end position="555"/>
    </location>
</feature>
<feature type="compositionally biased region" description="Low complexity" evidence="1">
    <location>
        <begin position="429"/>
        <end position="449"/>
    </location>
</feature>
<feature type="compositionally biased region" description="Basic residues" evidence="1">
    <location>
        <begin position="415"/>
        <end position="428"/>
    </location>
</feature>
<sequence length="781" mass="83330">MLLACAANTYTLHLSPLHRMEKLRVRLTSGFVAHYAKIPHGSPCPWLGDQLSLGFELRAISTLLKDDVVQLGLPTIESQHGQCVLLFAAKTSVFKDARFRKRIAKAGMALVGKPLDPSLQQILAALHLRILVHSRFWTCGDHANWTWLLKETIATQGPPLPACIMSVDDLGDDEDDGDDDVFFIHTRGCRVATQPLQLEALLPTASQRESFLAQDQAHPIEEICCFMLPYGTPCKLDRILPPHAVKTSFLSTYTTVWNKMLPDPGFVGLVVFPGAASAQAVPGSLLFTSRPAPIIEGRQDRFGGSYLQEMKEELKAVIKGIATVETVNKPAHVQGLWPEEECSLRRYLRDSFAAKLVDDDKNTETMPLSSSSSPTALGQDTSNEGAIGKTPRPPPIVPSFKARRPKVIAVTTAAKAKKASSKSTKKRQSTSSSSSSTSSTPSTPSSNAKTKTKPKPKDCKRRPSTAAGSADNASETPATKEASAHSGGDSAGVHTQATKDGTAELVDSEVPAKKPQPKRKQTKTASATKRGQASKQHSSSGGGNGEKRRDEKRQGGGDADGEDAVTGETAATQQDTAGGDKGDTSAASPDAQRSKKTTTARPSTKKATTKKTTTKKNKNKKKDDKDKAKLLGDDDDKTRGDTSKEATVSSPRAGKVLSSSPPSPAVAKQLLPSLDAVASQQGGEGVGEGGNATKKAKKDDGAAAKKSTSTRKRKDVATMRKEAEAKVASLNMSTVVEKSGFAALNTEVLRLWLSKHNVKTTTKMKKGVLIEKCKEVVAASS</sequence>
<feature type="compositionally biased region" description="Polar residues" evidence="1">
    <location>
        <begin position="526"/>
        <end position="539"/>
    </location>
</feature>
<feature type="region of interest" description="Disordered" evidence="1">
    <location>
        <begin position="362"/>
        <end position="722"/>
    </location>
</feature>
<keyword evidence="3" id="KW-1185">Reference proteome</keyword>
<evidence type="ECO:0000256" key="1">
    <source>
        <dbReference type="SAM" id="MobiDB-lite"/>
    </source>
</evidence>
<accession>F2U6E2</accession>
<dbReference type="GeneID" id="16076028"/>
<organism evidence="3">
    <name type="scientific">Salpingoeca rosetta (strain ATCC 50818 / BSB-021)</name>
    <dbReference type="NCBI Taxonomy" id="946362"/>
    <lineage>
        <taxon>Eukaryota</taxon>
        <taxon>Choanoflagellata</taxon>
        <taxon>Craspedida</taxon>
        <taxon>Salpingoecidae</taxon>
        <taxon>Salpingoeca</taxon>
    </lineage>
</organism>
<reference evidence="2" key="1">
    <citation type="submission" date="2009-08" db="EMBL/GenBank/DDBJ databases">
        <title>Annotation of Salpingoeca rosetta.</title>
        <authorList>
            <consortium name="The Broad Institute Genome Sequencing Platform"/>
            <person name="Russ C."/>
            <person name="Cuomo C."/>
            <person name="Burger G."/>
            <person name="Gray M.W."/>
            <person name="Holland P.W.H."/>
            <person name="King N."/>
            <person name="Lang F.B.F."/>
            <person name="Roger A.J."/>
            <person name="Ruiz-Trillo I."/>
            <person name="Young S.K."/>
            <person name="Zeng Q."/>
            <person name="Gargeya S."/>
            <person name="Alvarado L."/>
            <person name="Berlin A."/>
            <person name="Chapman S.B."/>
            <person name="Chen Z."/>
            <person name="Freedman E."/>
            <person name="Gellesch M."/>
            <person name="Goldberg J."/>
            <person name="Griggs A."/>
            <person name="Gujja S."/>
            <person name="Heilman E."/>
            <person name="Heiman D."/>
            <person name="Howarth C."/>
            <person name="Mehta T."/>
            <person name="Neiman D."/>
            <person name="Pearson M."/>
            <person name="Roberts A."/>
            <person name="Saif S."/>
            <person name="Shea T."/>
            <person name="Shenoy N."/>
            <person name="Sisk P."/>
            <person name="Stolte C."/>
            <person name="Sykes S."/>
            <person name="White J."/>
            <person name="Yandava C."/>
            <person name="Haas B."/>
            <person name="Nusbaum C."/>
            <person name="Birren B."/>
        </authorList>
    </citation>
    <scope>NUCLEOTIDE SEQUENCE [LARGE SCALE GENOMIC DNA]</scope>
    <source>
        <strain evidence="2">ATCC 50818</strain>
    </source>
</reference>
<name>F2U6E2_SALR5</name>
<dbReference type="KEGG" id="sre:PTSG_03721"/>
<proteinExistence type="predicted"/>
<dbReference type="EMBL" id="GL832962">
    <property type="protein sequence ID" value="EGD83083.1"/>
    <property type="molecule type" value="Genomic_DNA"/>
</dbReference>
<feature type="compositionally biased region" description="Basic residues" evidence="1">
    <location>
        <begin position="594"/>
        <end position="620"/>
    </location>
</feature>
<feature type="compositionally biased region" description="Basic and acidic residues" evidence="1">
    <location>
        <begin position="621"/>
        <end position="644"/>
    </location>
</feature>
<protein>
    <submittedName>
        <fullName evidence="2">Uncharacterized protein</fullName>
    </submittedName>
</protein>
<dbReference type="InParanoid" id="F2U6E2"/>
<dbReference type="RefSeq" id="XP_004995447.1">
    <property type="nucleotide sequence ID" value="XM_004995390.1"/>
</dbReference>
<dbReference type="AlphaFoldDB" id="F2U6E2"/>
<evidence type="ECO:0000313" key="2">
    <source>
        <dbReference type="EMBL" id="EGD83083.1"/>
    </source>
</evidence>
<gene>
    <name evidence="2" type="ORF">PTSG_03721</name>
</gene>
<feature type="compositionally biased region" description="Polar residues" evidence="1">
    <location>
        <begin position="364"/>
        <end position="384"/>
    </location>
</feature>